<dbReference type="GO" id="GO:0005886">
    <property type="term" value="C:plasma membrane"/>
    <property type="evidence" value="ECO:0007669"/>
    <property type="project" value="TreeGrafter"/>
</dbReference>
<dbReference type="NCBIfam" id="TIGR00367">
    <property type="entry name" value="calcium/sodium antiporter"/>
    <property type="match status" value="1"/>
</dbReference>
<feature type="domain" description="Sodium/calcium exchanger membrane region" evidence="6">
    <location>
        <begin position="17"/>
        <end position="156"/>
    </location>
</feature>
<keyword evidence="3 5" id="KW-1133">Transmembrane helix</keyword>
<evidence type="ECO:0000259" key="6">
    <source>
        <dbReference type="Pfam" id="PF01699"/>
    </source>
</evidence>
<gene>
    <name evidence="7" type="ordered locus">RC1_3663</name>
</gene>
<dbReference type="eggNOG" id="COG0530">
    <property type="taxonomic scope" value="Bacteria"/>
</dbReference>
<dbReference type="STRING" id="414684.RC1_3663"/>
<evidence type="ECO:0000313" key="8">
    <source>
        <dbReference type="Proteomes" id="UP000001591"/>
    </source>
</evidence>
<dbReference type="PANTHER" id="PTHR10846:SF8">
    <property type="entry name" value="INNER MEMBRANE PROTEIN YRBG"/>
    <property type="match status" value="1"/>
</dbReference>
<dbReference type="Proteomes" id="UP000001591">
    <property type="component" value="Chromosome"/>
</dbReference>
<feature type="transmembrane region" description="Helical" evidence="5">
    <location>
        <begin position="221"/>
        <end position="244"/>
    </location>
</feature>
<keyword evidence="4 5" id="KW-0472">Membrane</keyword>
<dbReference type="InterPro" id="IPR004837">
    <property type="entry name" value="NaCa_Exmemb"/>
</dbReference>
<feature type="domain" description="Sodium/calcium exchanger membrane region" evidence="6">
    <location>
        <begin position="187"/>
        <end position="327"/>
    </location>
</feature>
<feature type="transmembrane region" description="Helical" evidence="5">
    <location>
        <begin position="116"/>
        <end position="133"/>
    </location>
</feature>
<accession>B6IXI8</accession>
<evidence type="ECO:0000313" key="7">
    <source>
        <dbReference type="EMBL" id="ACJ01012.1"/>
    </source>
</evidence>
<dbReference type="Gene3D" id="6.10.280.80">
    <property type="entry name" value="NCX, peripheral helical region"/>
    <property type="match status" value="1"/>
</dbReference>
<keyword evidence="8" id="KW-1185">Reference proteome</keyword>
<evidence type="ECO:0000256" key="3">
    <source>
        <dbReference type="ARBA" id="ARBA00022989"/>
    </source>
</evidence>
<feature type="transmembrane region" description="Helical" evidence="5">
    <location>
        <begin position="80"/>
        <end position="104"/>
    </location>
</feature>
<dbReference type="Gene3D" id="1.20.1420.30">
    <property type="entry name" value="NCX, central ion-binding region"/>
    <property type="match status" value="1"/>
</dbReference>
<feature type="transmembrane region" description="Helical" evidence="5">
    <location>
        <begin position="139"/>
        <end position="156"/>
    </location>
</feature>
<dbReference type="KEGG" id="rce:RC1_3663"/>
<comment type="subcellular location">
    <subcellularLocation>
        <location evidence="1">Membrane</location>
        <topology evidence="1">Multi-pass membrane protein</topology>
    </subcellularLocation>
</comment>
<dbReference type="InterPro" id="IPR044880">
    <property type="entry name" value="NCX_ion-bd_dom_sf"/>
</dbReference>
<evidence type="ECO:0000256" key="1">
    <source>
        <dbReference type="ARBA" id="ARBA00004141"/>
    </source>
</evidence>
<dbReference type="GO" id="GO:0006874">
    <property type="term" value="P:intracellular calcium ion homeostasis"/>
    <property type="evidence" value="ECO:0007669"/>
    <property type="project" value="TreeGrafter"/>
</dbReference>
<dbReference type="HOGENOM" id="CLU_007948_0_3_5"/>
<feature type="transmembrane region" description="Helical" evidence="5">
    <location>
        <begin position="313"/>
        <end position="331"/>
    </location>
</feature>
<proteinExistence type="predicted"/>
<feature type="transmembrane region" description="Helical" evidence="5">
    <location>
        <begin position="187"/>
        <end position="209"/>
    </location>
</feature>
<feature type="transmembrane region" description="Helical" evidence="5">
    <location>
        <begin position="47"/>
        <end position="68"/>
    </location>
</feature>
<dbReference type="GO" id="GO:0008273">
    <property type="term" value="F:calcium, potassium:sodium antiporter activity"/>
    <property type="evidence" value="ECO:0007669"/>
    <property type="project" value="TreeGrafter"/>
</dbReference>
<feature type="transmembrane region" description="Helical" evidence="5">
    <location>
        <begin position="15"/>
        <end position="35"/>
    </location>
</feature>
<dbReference type="PANTHER" id="PTHR10846">
    <property type="entry name" value="SODIUM/POTASSIUM/CALCIUM EXCHANGER"/>
    <property type="match status" value="1"/>
</dbReference>
<dbReference type="InterPro" id="IPR004481">
    <property type="entry name" value="K/Na/Ca-exchanger"/>
</dbReference>
<organism evidence="7 8">
    <name type="scientific">Rhodospirillum centenum (strain ATCC 51521 / SW)</name>
    <dbReference type="NCBI Taxonomy" id="414684"/>
    <lineage>
        <taxon>Bacteria</taxon>
        <taxon>Pseudomonadati</taxon>
        <taxon>Pseudomonadota</taxon>
        <taxon>Alphaproteobacteria</taxon>
        <taxon>Rhodospirillales</taxon>
        <taxon>Rhodospirillaceae</taxon>
        <taxon>Rhodospirillum</taxon>
    </lineage>
</organism>
<dbReference type="AlphaFoldDB" id="B6IXI8"/>
<evidence type="ECO:0000256" key="4">
    <source>
        <dbReference type="ARBA" id="ARBA00023136"/>
    </source>
</evidence>
<reference evidence="7 8" key="1">
    <citation type="journal article" date="2010" name="BMC Genomics">
        <title>Metabolic flexibility revealed in the genome of the cyst-forming alpha-1 proteobacterium Rhodospirillum centenum.</title>
        <authorList>
            <person name="Lu Y.K."/>
            <person name="Marden J."/>
            <person name="Han M."/>
            <person name="Swingley W.D."/>
            <person name="Mastrian S.D."/>
            <person name="Chowdhury S.R."/>
            <person name="Hao J."/>
            <person name="Helmy T."/>
            <person name="Kim S."/>
            <person name="Kurdoglu A.A."/>
            <person name="Matthies H.J."/>
            <person name="Rollo D."/>
            <person name="Stothard P."/>
            <person name="Blankenship R.E."/>
            <person name="Bauer C.E."/>
            <person name="Touchman J.W."/>
        </authorList>
    </citation>
    <scope>NUCLEOTIDE SEQUENCE [LARGE SCALE GENOMIC DNA]</scope>
    <source>
        <strain evidence="8">ATCC 51521 / SW</strain>
    </source>
</reference>
<sequence>MAGYSRTEDGGTADMIYLSILAGLLLLLAGGEFLVRGAVAVAKRLGVSPLLIGLTLVGFGTSTPELMASVQAALQGSSGIAVGNVVGSNIANILLILGLAAAIIPVPVDRGALRRDGFVAVAAAVLATAFCLIGSFDRIVGGVFVLLLAGYIYWAYRTEQVEIAATGHAQHADGAATIPSTGLLPGVLMALGGLAAIIFGADLLVGGAIVLAERVGVSDEVIGLTLVAVGTSLPELVTSVMAALRRQPELAFGNIIGSNIYNVFGILGVTALVKPIPAPPQIAAFDTWVMVAVTLLLILFAVTSSRIKRWEGLVMLALYAAYLGVQTSPFLRGAIGLTLPAAG</sequence>
<feature type="transmembrane region" description="Helical" evidence="5">
    <location>
        <begin position="256"/>
        <end position="276"/>
    </location>
</feature>
<feature type="transmembrane region" description="Helical" evidence="5">
    <location>
        <begin position="282"/>
        <end position="301"/>
    </location>
</feature>
<keyword evidence="2 5" id="KW-0812">Transmembrane</keyword>
<evidence type="ECO:0000256" key="5">
    <source>
        <dbReference type="SAM" id="Phobius"/>
    </source>
</evidence>
<protein>
    <submittedName>
        <fullName evidence="7">Na+/Ca+ exchanger protein, putative</fullName>
    </submittedName>
</protein>
<name>B6IXI8_RHOCS</name>
<dbReference type="Pfam" id="PF01699">
    <property type="entry name" value="Na_Ca_ex"/>
    <property type="match status" value="2"/>
</dbReference>
<evidence type="ECO:0000256" key="2">
    <source>
        <dbReference type="ARBA" id="ARBA00022692"/>
    </source>
</evidence>
<dbReference type="EMBL" id="CP000613">
    <property type="protein sequence ID" value="ACJ01012.1"/>
    <property type="molecule type" value="Genomic_DNA"/>
</dbReference>
<dbReference type="GO" id="GO:0005262">
    <property type="term" value="F:calcium channel activity"/>
    <property type="evidence" value="ECO:0007669"/>
    <property type="project" value="TreeGrafter"/>
</dbReference>